<dbReference type="Proteomes" id="UP001500542">
    <property type="component" value="Unassembled WGS sequence"/>
</dbReference>
<accession>A0ABP4BG52</accession>
<evidence type="ECO:0000313" key="2">
    <source>
        <dbReference type="Proteomes" id="UP001500542"/>
    </source>
</evidence>
<dbReference type="Gene3D" id="3.40.50.1860">
    <property type="match status" value="1"/>
</dbReference>
<evidence type="ECO:0000313" key="1">
    <source>
        <dbReference type="EMBL" id="GAA0950585.1"/>
    </source>
</evidence>
<gene>
    <name evidence="1" type="ORF">GCM10009554_50720</name>
</gene>
<reference evidence="2" key="1">
    <citation type="journal article" date="2019" name="Int. J. Syst. Evol. Microbiol.">
        <title>The Global Catalogue of Microorganisms (GCM) 10K type strain sequencing project: providing services to taxonomists for standard genome sequencing and annotation.</title>
        <authorList>
            <consortium name="The Broad Institute Genomics Platform"/>
            <consortium name="The Broad Institute Genome Sequencing Center for Infectious Disease"/>
            <person name="Wu L."/>
            <person name="Ma J."/>
        </authorList>
    </citation>
    <scope>NUCLEOTIDE SEQUENCE [LARGE SCALE GENOMIC DNA]</scope>
    <source>
        <strain evidence="2">JCM 10977</strain>
    </source>
</reference>
<name>A0ABP4BG52_9ACTN</name>
<evidence type="ECO:0008006" key="3">
    <source>
        <dbReference type="Google" id="ProtNLM"/>
    </source>
</evidence>
<dbReference type="SUPFAM" id="SSF53681">
    <property type="entry name" value="Aspartate/glutamate racemase"/>
    <property type="match status" value="1"/>
</dbReference>
<proteinExistence type="predicted"/>
<dbReference type="EMBL" id="BAAAHK010000013">
    <property type="protein sequence ID" value="GAA0950585.1"/>
    <property type="molecule type" value="Genomic_DNA"/>
</dbReference>
<protein>
    <recommendedName>
        <fullName evidence="3">Aspartate racemase</fullName>
    </recommendedName>
</protein>
<sequence>MRDARGDDRSLVHSVIYDELCRGIISDSSRTAYLDVIQRLADSGAEGVILGCTEVELLISQDDTPSGLPHHTPACGSRCQPSSRGCPVYRLRPLWVGTLEVSALDGVSE</sequence>
<comment type="caution">
    <text evidence="1">The sequence shown here is derived from an EMBL/GenBank/DDBJ whole genome shotgun (WGS) entry which is preliminary data.</text>
</comment>
<keyword evidence="2" id="KW-1185">Reference proteome</keyword>
<organism evidence="1 2">
    <name type="scientific">Kribbella koreensis</name>
    <dbReference type="NCBI Taxonomy" id="57909"/>
    <lineage>
        <taxon>Bacteria</taxon>
        <taxon>Bacillati</taxon>
        <taxon>Actinomycetota</taxon>
        <taxon>Actinomycetes</taxon>
        <taxon>Propionibacteriales</taxon>
        <taxon>Kribbellaceae</taxon>
        <taxon>Kribbella</taxon>
    </lineage>
</organism>
<dbReference type="InterPro" id="IPR001920">
    <property type="entry name" value="Asp/Glu_race"/>
</dbReference>